<dbReference type="STRING" id="71784.A0A1Y2B5B6"/>
<sequence>MWSRLLLLVSLAASQVTALGEKRVLVFPDSSLDRQIATEDQTVFSALSSLSSHKRNTDDLSRSTDTDDLSSSIDTDDLFYLSSKSSDKATPLLLDSQDDIAIHLAAQTFAHDVYRVTGLQPDLYNDTLPSGIHNAVVVGSAGSKLIGGIHENEYVGQLELKGKWESYDVRVVERPLHGLNRGLVIVGSDRRGTIYALYTLSEQMGVSPFHYWADVPVRPKPSIAFTASQHLSHGEPSVKYRGLFINDEHPALWGWAEHKWKVKPGDPAFLPDMYRPWFEMMLRLKANYFWPAMYASMFDVDGMDTSNGFPMPAAPGPNQVLANEMGIVMGSSHHEPMARNKPEWDRGKQGPWDWTNSKFLTKWWTYGAERAKGMETLFTLGMRGDGDMPLTGASNKLVENITATQQNILKEVYETDDLSTVPQMWCMYKEVAEYYVNGSQLEVPEDVITLFADDNWGNIMTVQPPEKQHKAGSGIYYHVDYVGMPRAYKWINTINLAKTWEQMTIAHTFNTTSIWILNIGSLKPLELPAEHFLSLAWDIEAWPINSVETYLSQWAEREFGEEVKDEVAEIMMKYSMYASRRKAELVNSTTFSLVNYEEAERVLGAWQDLTERASKVHASLPDDTKPAFYEMVYGLCLMQTNLNKLYIAAERSNLYAEQARNAANLYAKEAVDAFFYDANLTETFHALLDRKWDHMLDQAHIGWNSHLEPMKDIMPPVSYVNPMIPARQGIPIPELSYGVTTSLRVTFENSRGSWPGNTVYNCPGGEHCTIPSLLRMDPYGSSSRWIDVGASGPRDTTFKVDSDDWIIVEPKSGKIARDGTTDMRLSVSIDWSHAPENTTTGYIHFTGSDRSNVTIAVPTVKFDEPPSDFHGTVEGDGYVVIEAAHFARNTSKHEYAFQEIKGYGRTLSGLEMFPRTTQNFTKGQGPSLEYDFYTYTTSDEAEIDIQIGPTLNFLGINKTLSFAIQIDGHDIEIINPIPTEPLGFAKERPDQTPVAIGAVPKDWIEIVKNEIRDVRIPISLDKNGKHTIKIFGMTTGIIIERVIVDLGGIKSRGYSYLGPPESVRV</sequence>
<accession>A0A1Y2B5B6</accession>
<dbReference type="EMBL" id="MCFC01000022">
    <property type="protein sequence ID" value="ORY30028.1"/>
    <property type="molecule type" value="Genomic_DNA"/>
</dbReference>
<dbReference type="Gene3D" id="1.20.58.2150">
    <property type="match status" value="1"/>
</dbReference>
<dbReference type="InterPro" id="IPR029018">
    <property type="entry name" value="Hex-like_dom2"/>
</dbReference>
<dbReference type="Gene3D" id="2.60.120.1620">
    <property type="match status" value="1"/>
</dbReference>
<evidence type="ECO:0000259" key="3">
    <source>
        <dbReference type="Pfam" id="PF17829"/>
    </source>
</evidence>
<dbReference type="InterPro" id="IPR031924">
    <property type="entry name" value="GH115"/>
</dbReference>
<gene>
    <name evidence="4" type="ORF">BCR39DRAFT_598553</name>
</gene>
<name>A0A1Y2B5B6_9TREE</name>
<organism evidence="4 5">
    <name type="scientific">Naematelia encephala</name>
    <dbReference type="NCBI Taxonomy" id="71784"/>
    <lineage>
        <taxon>Eukaryota</taxon>
        <taxon>Fungi</taxon>
        <taxon>Dikarya</taxon>
        <taxon>Basidiomycota</taxon>
        <taxon>Agaricomycotina</taxon>
        <taxon>Tremellomycetes</taxon>
        <taxon>Tremellales</taxon>
        <taxon>Naemateliaceae</taxon>
        <taxon>Naematelia</taxon>
    </lineage>
</organism>
<dbReference type="Proteomes" id="UP000193986">
    <property type="component" value="Unassembled WGS sequence"/>
</dbReference>
<dbReference type="OrthoDB" id="4849794at2759"/>
<feature type="domain" description="Gylcosyl hydrolase 115 C-terminal" evidence="3">
    <location>
        <begin position="873"/>
        <end position="1061"/>
    </location>
</feature>
<protein>
    <recommendedName>
        <fullName evidence="3">Gylcosyl hydrolase 115 C-terminal domain-containing protein</fullName>
    </recommendedName>
</protein>
<evidence type="ECO:0000313" key="4">
    <source>
        <dbReference type="EMBL" id="ORY30028.1"/>
    </source>
</evidence>
<reference evidence="4 5" key="1">
    <citation type="submission" date="2016-07" db="EMBL/GenBank/DDBJ databases">
        <title>Pervasive Adenine N6-methylation of Active Genes in Fungi.</title>
        <authorList>
            <consortium name="DOE Joint Genome Institute"/>
            <person name="Mondo S.J."/>
            <person name="Dannebaum R.O."/>
            <person name="Kuo R.C."/>
            <person name="Labutti K."/>
            <person name="Haridas S."/>
            <person name="Kuo A."/>
            <person name="Salamov A."/>
            <person name="Ahrendt S.R."/>
            <person name="Lipzen A."/>
            <person name="Sullivan W."/>
            <person name="Andreopoulos W.B."/>
            <person name="Clum A."/>
            <person name="Lindquist E."/>
            <person name="Daum C."/>
            <person name="Ramamoorthy G.K."/>
            <person name="Gryganskyi A."/>
            <person name="Culley D."/>
            <person name="Magnuson J.K."/>
            <person name="James T.Y."/>
            <person name="O'Malley M.A."/>
            <person name="Stajich J.E."/>
            <person name="Spatafora J.W."/>
            <person name="Visel A."/>
            <person name="Grigoriev I.V."/>
        </authorList>
    </citation>
    <scope>NUCLEOTIDE SEQUENCE [LARGE SCALE GENOMIC DNA]</scope>
    <source>
        <strain evidence="4 5">68-887.2</strain>
    </source>
</reference>
<proteinExistence type="predicted"/>
<keyword evidence="2" id="KW-0732">Signal</keyword>
<dbReference type="Gene3D" id="3.30.379.10">
    <property type="entry name" value="Chitobiase/beta-hexosaminidase domain 2-like"/>
    <property type="match status" value="1"/>
</dbReference>
<dbReference type="PANTHER" id="PTHR37842">
    <property type="match status" value="1"/>
</dbReference>
<feature type="chain" id="PRO_5013322335" description="Gylcosyl hydrolase 115 C-terminal domain-containing protein" evidence="2">
    <location>
        <begin position="19"/>
        <end position="1065"/>
    </location>
</feature>
<dbReference type="Pfam" id="PF15979">
    <property type="entry name" value="Glyco_hydro_115"/>
    <property type="match status" value="1"/>
</dbReference>
<keyword evidence="5" id="KW-1185">Reference proteome</keyword>
<dbReference type="GO" id="GO:0016787">
    <property type="term" value="F:hydrolase activity"/>
    <property type="evidence" value="ECO:0007669"/>
    <property type="project" value="UniProtKB-KW"/>
</dbReference>
<evidence type="ECO:0000256" key="2">
    <source>
        <dbReference type="SAM" id="SignalP"/>
    </source>
</evidence>
<dbReference type="Pfam" id="PF17829">
    <property type="entry name" value="GH115_C"/>
    <property type="match status" value="1"/>
</dbReference>
<dbReference type="InParanoid" id="A0A1Y2B5B6"/>
<evidence type="ECO:0000256" key="1">
    <source>
        <dbReference type="ARBA" id="ARBA00022801"/>
    </source>
</evidence>
<feature type="signal peptide" evidence="2">
    <location>
        <begin position="1"/>
        <end position="18"/>
    </location>
</feature>
<comment type="caution">
    <text evidence="4">The sequence shown here is derived from an EMBL/GenBank/DDBJ whole genome shotgun (WGS) entry which is preliminary data.</text>
</comment>
<dbReference type="Gene3D" id="3.20.20.520">
    <property type="entry name" value="Glycosyl hydrolase family 115"/>
    <property type="match status" value="1"/>
</dbReference>
<dbReference type="InterPro" id="IPR041437">
    <property type="entry name" value="GH115_C"/>
</dbReference>
<dbReference type="PANTHER" id="PTHR37842:SF2">
    <property type="entry name" value="GYLCOSYL HYDROLASE 115 C-TERMINAL DOMAIN-CONTAINING PROTEIN"/>
    <property type="match status" value="1"/>
</dbReference>
<evidence type="ECO:0000313" key="5">
    <source>
        <dbReference type="Proteomes" id="UP000193986"/>
    </source>
</evidence>
<keyword evidence="1" id="KW-0378">Hydrolase</keyword>
<dbReference type="AlphaFoldDB" id="A0A1Y2B5B6"/>
<dbReference type="InterPro" id="IPR042301">
    <property type="entry name" value="GH115_sf"/>
</dbReference>
<dbReference type="SUPFAM" id="SSF55545">
    <property type="entry name" value="beta-N-acetylhexosaminidase-like domain"/>
    <property type="match status" value="1"/>
</dbReference>